<sequence length="87" mass="8967">MSAPRDRRRGLLGGVAPLLALLVLLGALSLWAGRVASVEVSAPAGGAGIEDLAPGLPDLRHLESDAGAMELVLTPDPAEVLPARPRW</sequence>
<comment type="caution">
    <text evidence="1">The sequence shown here is derived from an EMBL/GenBank/DDBJ whole genome shotgun (WGS) entry which is preliminary data.</text>
</comment>
<accession>A0ABW2RY63</accession>
<dbReference type="Proteomes" id="UP001596484">
    <property type="component" value="Unassembled WGS sequence"/>
</dbReference>
<dbReference type="EMBL" id="JBHTCS010000012">
    <property type="protein sequence ID" value="MFC7448458.1"/>
    <property type="molecule type" value="Genomic_DNA"/>
</dbReference>
<dbReference type="RefSeq" id="WP_378404516.1">
    <property type="nucleotide sequence ID" value="NZ_JBHTCS010000012.1"/>
</dbReference>
<protein>
    <submittedName>
        <fullName evidence="1">Uncharacterized protein</fullName>
    </submittedName>
</protein>
<evidence type="ECO:0000313" key="2">
    <source>
        <dbReference type="Proteomes" id="UP001596484"/>
    </source>
</evidence>
<reference evidence="2" key="1">
    <citation type="journal article" date="2019" name="Int. J. Syst. Evol. Microbiol.">
        <title>The Global Catalogue of Microorganisms (GCM) 10K type strain sequencing project: providing services to taxonomists for standard genome sequencing and annotation.</title>
        <authorList>
            <consortium name="The Broad Institute Genomics Platform"/>
            <consortium name="The Broad Institute Genome Sequencing Center for Infectious Disease"/>
            <person name="Wu L."/>
            <person name="Ma J."/>
        </authorList>
    </citation>
    <scope>NUCLEOTIDE SEQUENCE [LARGE SCALE GENOMIC DNA]</scope>
    <source>
        <strain evidence="2">ICMP 19430</strain>
    </source>
</reference>
<proteinExistence type="predicted"/>
<evidence type="ECO:0000313" key="1">
    <source>
        <dbReference type="EMBL" id="MFC7448458.1"/>
    </source>
</evidence>
<name>A0ABW2RY63_9NOCA</name>
<keyword evidence="2" id="KW-1185">Reference proteome</keyword>
<gene>
    <name evidence="1" type="ORF">ACFQS9_11220</name>
</gene>
<organism evidence="1 2">
    <name type="scientific">Rhodococcus daqingensis</name>
    <dbReference type="NCBI Taxonomy" id="2479363"/>
    <lineage>
        <taxon>Bacteria</taxon>
        <taxon>Bacillati</taxon>
        <taxon>Actinomycetota</taxon>
        <taxon>Actinomycetes</taxon>
        <taxon>Mycobacteriales</taxon>
        <taxon>Nocardiaceae</taxon>
        <taxon>Rhodococcus</taxon>
    </lineage>
</organism>